<gene>
    <name evidence="1" type="ORF">QYT958_LOCUS38918</name>
</gene>
<reference evidence="1" key="1">
    <citation type="submission" date="2021-02" db="EMBL/GenBank/DDBJ databases">
        <authorList>
            <person name="Nowell W R."/>
        </authorList>
    </citation>
    <scope>NUCLEOTIDE SEQUENCE</scope>
</reference>
<dbReference type="EMBL" id="CAJOBR010035070">
    <property type="protein sequence ID" value="CAF5009272.1"/>
    <property type="molecule type" value="Genomic_DNA"/>
</dbReference>
<dbReference type="AlphaFoldDB" id="A0A822ANG4"/>
<proteinExistence type="predicted"/>
<dbReference type="Proteomes" id="UP000663848">
    <property type="component" value="Unassembled WGS sequence"/>
</dbReference>
<organism evidence="1 2">
    <name type="scientific">Rotaria socialis</name>
    <dbReference type="NCBI Taxonomy" id="392032"/>
    <lineage>
        <taxon>Eukaryota</taxon>
        <taxon>Metazoa</taxon>
        <taxon>Spiralia</taxon>
        <taxon>Gnathifera</taxon>
        <taxon>Rotifera</taxon>
        <taxon>Eurotatoria</taxon>
        <taxon>Bdelloidea</taxon>
        <taxon>Philodinida</taxon>
        <taxon>Philodinidae</taxon>
        <taxon>Rotaria</taxon>
    </lineage>
</organism>
<evidence type="ECO:0000313" key="2">
    <source>
        <dbReference type="Proteomes" id="UP000663848"/>
    </source>
</evidence>
<feature type="non-terminal residue" evidence="1">
    <location>
        <position position="67"/>
    </location>
</feature>
<protein>
    <submittedName>
        <fullName evidence="1">Uncharacterized protein</fullName>
    </submittedName>
</protein>
<evidence type="ECO:0000313" key="1">
    <source>
        <dbReference type="EMBL" id="CAF5009272.1"/>
    </source>
</evidence>
<name>A0A822ANG4_9BILA</name>
<comment type="caution">
    <text evidence="1">The sequence shown here is derived from an EMBL/GenBank/DDBJ whole genome shotgun (WGS) entry which is preliminary data.</text>
</comment>
<sequence>MTADGGSKITRDISASLNYSKALPSNSASEQWFININASNNGNRDQNFENDVIQTTIHDIRGHEAET</sequence>
<accession>A0A822ANG4</accession>